<dbReference type="InterPro" id="IPR050553">
    <property type="entry name" value="Thioredoxin_ResA/DsbE_sf"/>
</dbReference>
<dbReference type="STRING" id="86666.SAMN04490247_0406"/>
<keyword evidence="1" id="KW-1015">Disulfide bond</keyword>
<feature type="region of interest" description="Disordered" evidence="2">
    <location>
        <begin position="35"/>
        <end position="67"/>
    </location>
</feature>
<organism evidence="4 5">
    <name type="scientific">Salimicrobium halophilum</name>
    <dbReference type="NCBI Taxonomy" id="86666"/>
    <lineage>
        <taxon>Bacteria</taxon>
        <taxon>Bacillati</taxon>
        <taxon>Bacillota</taxon>
        <taxon>Bacilli</taxon>
        <taxon>Bacillales</taxon>
        <taxon>Bacillaceae</taxon>
        <taxon>Salimicrobium</taxon>
    </lineage>
</organism>
<dbReference type="EMBL" id="FNEV01000001">
    <property type="protein sequence ID" value="SDI99941.1"/>
    <property type="molecule type" value="Genomic_DNA"/>
</dbReference>
<dbReference type="GO" id="GO:0016209">
    <property type="term" value="F:antioxidant activity"/>
    <property type="evidence" value="ECO:0007669"/>
    <property type="project" value="InterPro"/>
</dbReference>
<dbReference type="OrthoDB" id="25753at2"/>
<reference evidence="5" key="1">
    <citation type="submission" date="2016-10" db="EMBL/GenBank/DDBJ databases">
        <authorList>
            <person name="Varghese N."/>
            <person name="Submissions S."/>
        </authorList>
    </citation>
    <scope>NUCLEOTIDE SEQUENCE [LARGE SCALE GENOMIC DNA]</scope>
    <source>
        <strain evidence="5">DSM 4771</strain>
    </source>
</reference>
<dbReference type="Proteomes" id="UP000199225">
    <property type="component" value="Unassembled WGS sequence"/>
</dbReference>
<dbReference type="GO" id="GO:0016491">
    <property type="term" value="F:oxidoreductase activity"/>
    <property type="evidence" value="ECO:0007669"/>
    <property type="project" value="InterPro"/>
</dbReference>
<gene>
    <name evidence="4" type="ORF">SAMN04490247_0406</name>
</gene>
<evidence type="ECO:0000313" key="4">
    <source>
        <dbReference type="EMBL" id="SDI99941.1"/>
    </source>
</evidence>
<name>A0A1G8Q5H8_9BACI</name>
<dbReference type="PANTHER" id="PTHR42852:SF13">
    <property type="entry name" value="PROTEIN DIPZ"/>
    <property type="match status" value="1"/>
</dbReference>
<dbReference type="InterPro" id="IPR017937">
    <property type="entry name" value="Thioredoxin_CS"/>
</dbReference>
<protein>
    <submittedName>
        <fullName evidence="4">Thiol-disulfide isomerase or thioredoxin</fullName>
    </submittedName>
</protein>
<evidence type="ECO:0000259" key="3">
    <source>
        <dbReference type="PROSITE" id="PS51352"/>
    </source>
</evidence>
<dbReference type="CDD" id="cd02966">
    <property type="entry name" value="TlpA_like_family"/>
    <property type="match status" value="1"/>
</dbReference>
<sequence>MTHAMKKITTLAVFSIVLALILYSVFELFEDETEQQGNTGGEYDVSGNPEQEGTAIIPPEASEGTEVGEQAPNISLETLDGRETDLNAYKGQPIILNIWATWCPPCKEEMPEMQRFHEIHGEDVTILAVNATQTEDDPANAARYIDKEGFTFETLLDTNSELSDAYQTFSIPTTYFIHSDGTIQSRKFGPMTYEYMTEKMKNLD</sequence>
<keyword evidence="5" id="KW-1185">Reference proteome</keyword>
<dbReference type="Pfam" id="PF00578">
    <property type="entry name" value="AhpC-TSA"/>
    <property type="match status" value="1"/>
</dbReference>
<dbReference type="SUPFAM" id="SSF52833">
    <property type="entry name" value="Thioredoxin-like"/>
    <property type="match status" value="1"/>
</dbReference>
<evidence type="ECO:0000256" key="1">
    <source>
        <dbReference type="ARBA" id="ARBA00023157"/>
    </source>
</evidence>
<proteinExistence type="predicted"/>
<dbReference type="InterPro" id="IPR000866">
    <property type="entry name" value="AhpC/TSA"/>
</dbReference>
<accession>A0A1G8Q5H8</accession>
<evidence type="ECO:0000256" key="2">
    <source>
        <dbReference type="SAM" id="MobiDB-lite"/>
    </source>
</evidence>
<dbReference type="PANTHER" id="PTHR42852">
    <property type="entry name" value="THIOL:DISULFIDE INTERCHANGE PROTEIN DSBE"/>
    <property type="match status" value="1"/>
</dbReference>
<feature type="domain" description="Thioredoxin" evidence="3">
    <location>
        <begin position="65"/>
        <end position="204"/>
    </location>
</feature>
<dbReference type="Gene3D" id="3.40.30.10">
    <property type="entry name" value="Glutaredoxin"/>
    <property type="match status" value="1"/>
</dbReference>
<dbReference type="PROSITE" id="PS51352">
    <property type="entry name" value="THIOREDOXIN_2"/>
    <property type="match status" value="1"/>
</dbReference>
<evidence type="ECO:0000313" key="5">
    <source>
        <dbReference type="Proteomes" id="UP000199225"/>
    </source>
</evidence>
<keyword evidence="4" id="KW-0413">Isomerase</keyword>
<dbReference type="PROSITE" id="PS00194">
    <property type="entry name" value="THIOREDOXIN_1"/>
    <property type="match status" value="1"/>
</dbReference>
<dbReference type="InterPro" id="IPR036249">
    <property type="entry name" value="Thioredoxin-like_sf"/>
</dbReference>
<dbReference type="AlphaFoldDB" id="A0A1G8Q5H8"/>
<dbReference type="GO" id="GO:0016853">
    <property type="term" value="F:isomerase activity"/>
    <property type="evidence" value="ECO:0007669"/>
    <property type="project" value="UniProtKB-KW"/>
</dbReference>
<dbReference type="InterPro" id="IPR013766">
    <property type="entry name" value="Thioredoxin_domain"/>
</dbReference>